<organism evidence="2 3">
    <name type="scientific">Pleuronectes platessa</name>
    <name type="common">European plaice</name>
    <dbReference type="NCBI Taxonomy" id="8262"/>
    <lineage>
        <taxon>Eukaryota</taxon>
        <taxon>Metazoa</taxon>
        <taxon>Chordata</taxon>
        <taxon>Craniata</taxon>
        <taxon>Vertebrata</taxon>
        <taxon>Euteleostomi</taxon>
        <taxon>Actinopterygii</taxon>
        <taxon>Neopterygii</taxon>
        <taxon>Teleostei</taxon>
        <taxon>Neoteleostei</taxon>
        <taxon>Acanthomorphata</taxon>
        <taxon>Carangaria</taxon>
        <taxon>Pleuronectiformes</taxon>
        <taxon>Pleuronectoidei</taxon>
        <taxon>Pleuronectidae</taxon>
        <taxon>Pleuronectes</taxon>
    </lineage>
</organism>
<dbReference type="EMBL" id="CADEAL010000286">
    <property type="protein sequence ID" value="CAB1417826.1"/>
    <property type="molecule type" value="Genomic_DNA"/>
</dbReference>
<name>A0A9N7Y9P0_PLEPL</name>
<evidence type="ECO:0000256" key="1">
    <source>
        <dbReference type="SAM" id="SignalP"/>
    </source>
</evidence>
<evidence type="ECO:0000313" key="2">
    <source>
        <dbReference type="EMBL" id="CAB1417826.1"/>
    </source>
</evidence>
<feature type="signal peptide" evidence="1">
    <location>
        <begin position="1"/>
        <end position="38"/>
    </location>
</feature>
<gene>
    <name evidence="2" type="ORF">PLEPLA_LOCUS5645</name>
</gene>
<evidence type="ECO:0000313" key="3">
    <source>
        <dbReference type="Proteomes" id="UP001153269"/>
    </source>
</evidence>
<keyword evidence="3" id="KW-1185">Reference proteome</keyword>
<accession>A0A9N7Y9P0</accession>
<keyword evidence="1" id="KW-0732">Signal</keyword>
<feature type="chain" id="PRO_5040311958" evidence="1">
    <location>
        <begin position="39"/>
        <end position="125"/>
    </location>
</feature>
<reference evidence="2" key="1">
    <citation type="submission" date="2020-03" db="EMBL/GenBank/DDBJ databases">
        <authorList>
            <person name="Weist P."/>
        </authorList>
    </citation>
    <scope>NUCLEOTIDE SEQUENCE</scope>
</reference>
<proteinExistence type="predicted"/>
<sequence>MRGGGSGSAPSGLPPPSLPLSPTLWALFLLSSLPCARISPLRAHTCLRFPVSDFAFAFLMIPSDPSGSYWSGQCIGEAPPHSVTYTSQVSEVQTLHLLNRALQEGGERGPPPMVDVRMSWSEISG</sequence>
<dbReference type="AlphaFoldDB" id="A0A9N7Y9P0"/>
<protein>
    <submittedName>
        <fullName evidence="2">Uncharacterized protein</fullName>
    </submittedName>
</protein>
<comment type="caution">
    <text evidence="2">The sequence shown here is derived from an EMBL/GenBank/DDBJ whole genome shotgun (WGS) entry which is preliminary data.</text>
</comment>
<dbReference type="Proteomes" id="UP001153269">
    <property type="component" value="Unassembled WGS sequence"/>
</dbReference>